<feature type="domain" description="TFIIE beta" evidence="3">
    <location>
        <begin position="67"/>
        <end position="151"/>
    </location>
</feature>
<dbReference type="GO" id="GO:0001097">
    <property type="term" value="F:TFIIH-class transcription factor complex binding"/>
    <property type="evidence" value="ECO:0007669"/>
    <property type="project" value="TreeGrafter"/>
</dbReference>
<dbReference type="PANTHER" id="PTHR12716:SF8">
    <property type="entry name" value="TRANSCRIPTION INITIATION FACTOR IIE SUBUNIT BETA"/>
    <property type="match status" value="1"/>
</dbReference>
<dbReference type="PIRSF" id="PIRSF016398">
    <property type="entry name" value="TFIIE-beta"/>
    <property type="match status" value="1"/>
</dbReference>
<keyword evidence="1" id="KW-0804">Transcription</keyword>
<keyword evidence="1" id="KW-0238">DNA-binding</keyword>
<proteinExistence type="inferred from homology"/>
<organism evidence="4 5">
    <name type="scientific">Panagrolaimus davidi</name>
    <dbReference type="NCBI Taxonomy" id="227884"/>
    <lineage>
        <taxon>Eukaryota</taxon>
        <taxon>Metazoa</taxon>
        <taxon>Ecdysozoa</taxon>
        <taxon>Nematoda</taxon>
        <taxon>Chromadorea</taxon>
        <taxon>Rhabditida</taxon>
        <taxon>Tylenchina</taxon>
        <taxon>Panagrolaimomorpha</taxon>
        <taxon>Panagrolaimoidea</taxon>
        <taxon>Panagrolaimidae</taxon>
        <taxon>Panagrolaimus</taxon>
    </lineage>
</organism>
<feature type="compositionally biased region" description="Polar residues" evidence="2">
    <location>
        <begin position="25"/>
        <end position="39"/>
    </location>
</feature>
<evidence type="ECO:0000259" key="3">
    <source>
        <dbReference type="PROSITE" id="PS51351"/>
    </source>
</evidence>
<keyword evidence="1" id="KW-0539">Nucleus</keyword>
<dbReference type="PROSITE" id="PS51351">
    <property type="entry name" value="TFIIE_BETA_C"/>
    <property type="match status" value="1"/>
</dbReference>
<keyword evidence="4" id="KW-1185">Reference proteome</keyword>
<reference evidence="5" key="1">
    <citation type="submission" date="2022-11" db="UniProtKB">
        <authorList>
            <consortium name="WormBaseParasite"/>
        </authorList>
    </citation>
    <scope>IDENTIFICATION</scope>
</reference>
<dbReference type="AlphaFoldDB" id="A0A914P4W9"/>
<name>A0A914P4W9_9BILA</name>
<dbReference type="WBParaSite" id="PDA_v2.g1293.t1">
    <property type="protein sequence ID" value="PDA_v2.g1293.t1"/>
    <property type="gene ID" value="PDA_v2.g1293"/>
</dbReference>
<dbReference type="InterPro" id="IPR016656">
    <property type="entry name" value="TFIIE-bsu"/>
</dbReference>
<feature type="region of interest" description="Disordered" evidence="2">
    <location>
        <begin position="25"/>
        <end position="46"/>
    </location>
</feature>
<evidence type="ECO:0000313" key="4">
    <source>
        <dbReference type="Proteomes" id="UP000887578"/>
    </source>
</evidence>
<keyword evidence="1" id="KW-0805">Transcription regulation</keyword>
<comment type="function">
    <text evidence="1">Recruits TFIIH to the initiation complex and stimulates the RNA polymerase II C-terminal domain kinase and DNA-dependent ATPase activities of TFIIH. Both TFIIH and TFIIE are required for promoter clearance by RNA polymerase.</text>
</comment>
<dbReference type="GO" id="GO:0006367">
    <property type="term" value="P:transcription initiation at RNA polymerase II promoter"/>
    <property type="evidence" value="ECO:0007669"/>
    <property type="project" value="UniProtKB-UniRule"/>
</dbReference>
<protein>
    <recommendedName>
        <fullName evidence="1">Transcription initiation factor IIE subunit beta</fullName>
    </recommendedName>
</protein>
<dbReference type="GO" id="GO:0005673">
    <property type="term" value="C:transcription factor TFIIE complex"/>
    <property type="evidence" value="ECO:0007669"/>
    <property type="project" value="UniProtKB-UniRule"/>
</dbReference>
<dbReference type="Proteomes" id="UP000887578">
    <property type="component" value="Unplaced"/>
</dbReference>
<evidence type="ECO:0000256" key="2">
    <source>
        <dbReference type="SAM" id="MobiDB-lite"/>
    </source>
</evidence>
<comment type="subcellular location">
    <subcellularLocation>
        <location evidence="1">Nucleus</location>
    </subcellularLocation>
</comment>
<evidence type="ECO:0000256" key="1">
    <source>
        <dbReference type="PIRNR" id="PIRNR016398"/>
    </source>
</evidence>
<accession>A0A914P4W9</accession>
<dbReference type="Gene3D" id="1.10.10.10">
    <property type="entry name" value="Winged helix-like DNA-binding domain superfamily/Winged helix DNA-binding domain"/>
    <property type="match status" value="1"/>
</dbReference>
<dbReference type="InterPro" id="IPR036388">
    <property type="entry name" value="WH-like_DNA-bd_sf"/>
</dbReference>
<dbReference type="InterPro" id="IPR036390">
    <property type="entry name" value="WH_DNA-bd_sf"/>
</dbReference>
<comment type="subunit">
    <text evidence="1">Tetramer of two alpha and two beta chains.</text>
</comment>
<dbReference type="Pfam" id="PF02186">
    <property type="entry name" value="TFIIE_beta"/>
    <property type="match status" value="1"/>
</dbReference>
<evidence type="ECO:0000313" key="5">
    <source>
        <dbReference type="WBParaSite" id="PDA_v2.g1293.t1"/>
    </source>
</evidence>
<sequence>MDPKHLQQHAEFLKANARNINTLPKINASTPTNIPSTSSKLKRKAPHLLKNQDKLRHMKSLPNFDQHSSGAASTSSSSSSFGMMAKIVDYMKKRHLENQHWSLTLNECLNEMNETVVKKTEQWLIEKLPECPKLLFNEERKFCYKPPYKVKTDEQIKAQLLKNYRDRKGAILLSELNDCIAKADERMSKIGSSCITVPCHYKKKKDIAYFYNDSNIGITVDEEYLILWRTIPVLDEKRIEEYLAENGLTIIKDQAQRRIVHNSNTNRRTQLRRPGKIQNTHMSDILESYETT</sequence>
<dbReference type="GO" id="GO:0003677">
    <property type="term" value="F:DNA binding"/>
    <property type="evidence" value="ECO:0007669"/>
    <property type="project" value="UniProtKB-UniRule"/>
</dbReference>
<comment type="similarity">
    <text evidence="1">Belongs to the TFIIE beta subunit family.</text>
</comment>
<dbReference type="SUPFAM" id="SSF46785">
    <property type="entry name" value="Winged helix' DNA-binding domain"/>
    <property type="match status" value="1"/>
</dbReference>
<dbReference type="InterPro" id="IPR003166">
    <property type="entry name" value="TFIIE_bsu_DNA-bd"/>
</dbReference>
<dbReference type="PANTHER" id="PTHR12716">
    <property type="entry name" value="TRANSCRIPTION INITIATION FACTOR IIE, BETA SUBUNIT"/>
    <property type="match status" value="1"/>
</dbReference>